<keyword evidence="2" id="KW-1133">Transmembrane helix</keyword>
<keyword evidence="2" id="KW-0812">Transmembrane</keyword>
<feature type="compositionally biased region" description="Low complexity" evidence="1">
    <location>
        <begin position="185"/>
        <end position="200"/>
    </location>
</feature>
<comment type="caution">
    <text evidence="3">The sequence shown here is derived from an EMBL/GenBank/DDBJ whole genome shotgun (WGS) entry which is preliminary data.</text>
</comment>
<gene>
    <name evidence="3" type="ORF">C7C56_022820</name>
</gene>
<feature type="compositionally biased region" description="Polar residues" evidence="1">
    <location>
        <begin position="18"/>
        <end position="30"/>
    </location>
</feature>
<evidence type="ECO:0000256" key="1">
    <source>
        <dbReference type="SAM" id="MobiDB-lite"/>
    </source>
</evidence>
<keyword evidence="2" id="KW-0472">Membrane</keyword>
<sequence>MVERRAQNRSLGIRPSLFSENETGNPNPSRILNDLERRGRGQSGGGRRPWRRRALWTLAAVLPLLTLGLGWWWATATFEDAAPLAIVIEAPPALAEAPVPALAESPAAPVAGESVAAGFELPAAGGDSFADAAEQPEAPAPAALPEPSAGDEAPALAAPVRKVSAVAGKGGRRAAGAKGARRAASKAARPSEAAPRSAAKTVAPTAKAGAEAPGGATVAREKDVVLLSAMVAHRKPGVVTGIIPKTSYKECLSLSGKAGERCRVRACRKIGKDEVTCRLESRDPPRARMLKPV</sequence>
<evidence type="ECO:0000313" key="3">
    <source>
        <dbReference type="EMBL" id="PWF42460.1"/>
    </source>
</evidence>
<keyword evidence="4" id="KW-1185">Reference proteome</keyword>
<protein>
    <submittedName>
        <fullName evidence="3">Uncharacterized protein</fullName>
    </submittedName>
</protein>
<organism evidence="3 4">
    <name type="scientific">Massilia glaciei</name>
    <dbReference type="NCBI Taxonomy" id="1524097"/>
    <lineage>
        <taxon>Bacteria</taxon>
        <taxon>Pseudomonadati</taxon>
        <taxon>Pseudomonadota</taxon>
        <taxon>Betaproteobacteria</taxon>
        <taxon>Burkholderiales</taxon>
        <taxon>Oxalobacteraceae</taxon>
        <taxon>Telluria group</taxon>
        <taxon>Massilia</taxon>
    </lineage>
</organism>
<feature type="transmembrane region" description="Helical" evidence="2">
    <location>
        <begin position="54"/>
        <end position="74"/>
    </location>
</feature>
<accession>A0A2U2HEZ0</accession>
<proteinExistence type="predicted"/>
<feature type="region of interest" description="Disordered" evidence="1">
    <location>
        <begin position="1"/>
        <end position="48"/>
    </location>
</feature>
<dbReference type="AlphaFoldDB" id="A0A2U2HEZ0"/>
<dbReference type="EMBL" id="PXWF02000297">
    <property type="protein sequence ID" value="PWF42460.1"/>
    <property type="molecule type" value="Genomic_DNA"/>
</dbReference>
<dbReference type="Proteomes" id="UP000241421">
    <property type="component" value="Unassembled WGS sequence"/>
</dbReference>
<reference evidence="3 4" key="1">
    <citation type="submission" date="2018-04" db="EMBL/GenBank/DDBJ databases">
        <title>Massilia violaceinigra sp. nov., a novel purple-pigmented bacterium isolated from Tianshan glacier, Xinjiang, China.</title>
        <authorList>
            <person name="Wang H."/>
        </authorList>
    </citation>
    <scope>NUCLEOTIDE SEQUENCE [LARGE SCALE GENOMIC DNA]</scope>
    <source>
        <strain evidence="3 4">B448-2</strain>
    </source>
</reference>
<name>A0A2U2HEZ0_9BURK</name>
<evidence type="ECO:0000256" key="2">
    <source>
        <dbReference type="SAM" id="Phobius"/>
    </source>
</evidence>
<evidence type="ECO:0000313" key="4">
    <source>
        <dbReference type="Proteomes" id="UP000241421"/>
    </source>
</evidence>
<feature type="region of interest" description="Disordered" evidence="1">
    <location>
        <begin position="168"/>
        <end position="215"/>
    </location>
</feature>
<dbReference type="RefSeq" id="WP_106759659.1">
    <property type="nucleotide sequence ID" value="NZ_PXWF02000297.1"/>
</dbReference>